<dbReference type="Gene3D" id="3.30.450.20">
    <property type="entry name" value="PAS domain"/>
    <property type="match status" value="1"/>
</dbReference>
<dbReference type="Pfam" id="PF00990">
    <property type="entry name" value="GGDEF"/>
    <property type="match status" value="1"/>
</dbReference>
<dbReference type="NCBIfam" id="TIGR00229">
    <property type="entry name" value="sensory_box"/>
    <property type="match status" value="1"/>
</dbReference>
<dbReference type="InterPro" id="IPR001633">
    <property type="entry name" value="EAL_dom"/>
</dbReference>
<dbReference type="SMART" id="SM00091">
    <property type="entry name" value="PAS"/>
    <property type="match status" value="1"/>
</dbReference>
<feature type="domain" description="GGDEF" evidence="2">
    <location>
        <begin position="344"/>
        <end position="481"/>
    </location>
</feature>
<dbReference type="InterPro" id="IPR035919">
    <property type="entry name" value="EAL_sf"/>
</dbReference>
<evidence type="ECO:0000259" key="1">
    <source>
        <dbReference type="PROSITE" id="PS50883"/>
    </source>
</evidence>
<organism evidence="3">
    <name type="scientific">mine drainage metagenome</name>
    <dbReference type="NCBI Taxonomy" id="410659"/>
    <lineage>
        <taxon>unclassified sequences</taxon>
        <taxon>metagenomes</taxon>
        <taxon>ecological metagenomes</taxon>
    </lineage>
</organism>
<dbReference type="InterPro" id="IPR035965">
    <property type="entry name" value="PAS-like_dom_sf"/>
</dbReference>
<dbReference type="InterPro" id="IPR003018">
    <property type="entry name" value="GAF"/>
</dbReference>
<dbReference type="CDD" id="cd01949">
    <property type="entry name" value="GGDEF"/>
    <property type="match status" value="1"/>
</dbReference>
<dbReference type="InterPro" id="IPR052155">
    <property type="entry name" value="Biofilm_reg_signaling"/>
</dbReference>
<evidence type="ECO:0000259" key="2">
    <source>
        <dbReference type="PROSITE" id="PS50887"/>
    </source>
</evidence>
<dbReference type="GO" id="GO:0006355">
    <property type="term" value="P:regulation of DNA-templated transcription"/>
    <property type="evidence" value="ECO:0007669"/>
    <property type="project" value="InterPro"/>
</dbReference>
<dbReference type="GO" id="GO:0020037">
    <property type="term" value="F:heme binding"/>
    <property type="evidence" value="ECO:0007669"/>
    <property type="project" value="InterPro"/>
</dbReference>
<feature type="domain" description="EAL" evidence="1">
    <location>
        <begin position="826"/>
        <end position="1077"/>
    </location>
</feature>
<proteinExistence type="predicted"/>
<dbReference type="EMBL" id="MLJW01000273">
    <property type="protein sequence ID" value="OIQ90993.1"/>
    <property type="molecule type" value="Genomic_DNA"/>
</dbReference>
<dbReference type="Gene3D" id="3.20.20.450">
    <property type="entry name" value="EAL domain"/>
    <property type="match status" value="1"/>
</dbReference>
<dbReference type="Gene3D" id="1.10.490.10">
    <property type="entry name" value="Globins"/>
    <property type="match status" value="1"/>
</dbReference>
<dbReference type="Pfam" id="PF00563">
    <property type="entry name" value="EAL"/>
    <property type="match status" value="1"/>
</dbReference>
<dbReference type="InterPro" id="IPR043128">
    <property type="entry name" value="Rev_trsase/Diguanyl_cyclase"/>
</dbReference>
<dbReference type="PROSITE" id="PS50883">
    <property type="entry name" value="EAL"/>
    <property type="match status" value="1"/>
</dbReference>
<sequence>MLGATGAAELRLTRLLDFNGLLARINHAISVHDGEDALLQEICDLAARDAHLALAYVARPGADGQFRFIAATGRVQALDGVRISVDAADPLGRGSVGRCWRDGVAQFHDAYAAEATLQPWHAHARAHGLRSSAALPLRRGGVMWGVLAVYHEHEAVFDAELQRLLGQLALDVSRGLDRLELLGREKRSRALRESLLNNALVGIVMTRGRRIVDANAHFASMLGRDSPRELVGRETRALYPDDESFERVKALYRELHQTGSAQLTSAVLRTRAGAIINCDLSANMVREAGHRLVVWTVVDVTERDRLQKQVAYESLHDTLTGLANRRALRRELPRILARAQRHDRVAALGLIDLDDFKPVNDTFGHDAGDRLLCELAARLGARLRAGDLLVRLGGDEFVVVFEDLDPAHAVEQLEHALQRLGEAVAAPFMLGGRDAAEVSMTMGVALYPQDARDPDALIRQADAAMYQCKQRKHARVQWWGLVAPAAAASEPDPEPDGDAFDAAAQALLARAQRQIGSAGERFAEQFYAELERDASARAVLLTLTADERARLLRRQTAHLQFLLDPATSRDEIRQRARHLGLVHALTGVNGAWLSRAQSLYRRLLAEQLNHVALGARERLRTMFVADARLQEDVQVELEVQGTTTAAYLDLLAAPLPAPGARWVDVSEAALAELGALPGVPAVLLLRLRRDGVLAVERSAGPRAQALAELLQTPGREAVLDARSPRGQGASALAWRNLRIETSASLTQDPRYRGWFALAGAPATQGLRSSLSVPLVDAAGQAVGVLAFFGEWHNQFESPVMRQFARGVKSRWEQLWGLCSAPAAVIAQDEARAYRARLFDGGLRMHVQPIVDLHDGRLLKVEALARLEMPDGRIVPPAQFLPLLGSAELDRLFELGLEQSLEQLARWDAAGVSLELALNLAPCTLHDGCARSVDAALRRHTIAPPRLCLELLEGERIDTAEQQRELECLRALGVKLAMDDLGTGYSSLQRLSRLPFDAIKIDRSLLQQLSERPLPTLALLGAIVRMGRDVGVEIVVEGLEREAEIEVARALGADRGQGWAIARPMAADTLLDWHAARGAGDFDCGPRHALGALAWCWSARCDAGAPRDADALSAYLRGHAANEPQAAAWLARLERGDADPAQLQLWLLDRVQRL</sequence>
<accession>A0A1J5R515</accession>
<dbReference type="CDD" id="cd01948">
    <property type="entry name" value="EAL"/>
    <property type="match status" value="1"/>
</dbReference>
<dbReference type="AlphaFoldDB" id="A0A1J5R515"/>
<dbReference type="SUPFAM" id="SSF55781">
    <property type="entry name" value="GAF domain-like"/>
    <property type="match status" value="2"/>
</dbReference>
<dbReference type="Pfam" id="PF00989">
    <property type="entry name" value="PAS"/>
    <property type="match status" value="1"/>
</dbReference>
<dbReference type="Gene3D" id="3.30.70.270">
    <property type="match status" value="1"/>
</dbReference>
<dbReference type="SMART" id="SM00065">
    <property type="entry name" value="GAF"/>
    <property type="match status" value="2"/>
</dbReference>
<dbReference type="Gene3D" id="3.30.450.40">
    <property type="match status" value="2"/>
</dbReference>
<keyword evidence="3" id="KW-0378">Hydrolase</keyword>
<dbReference type="Pfam" id="PF01590">
    <property type="entry name" value="GAF"/>
    <property type="match status" value="1"/>
</dbReference>
<dbReference type="InterPro" id="IPR029016">
    <property type="entry name" value="GAF-like_dom_sf"/>
</dbReference>
<dbReference type="PANTHER" id="PTHR44757">
    <property type="entry name" value="DIGUANYLATE CYCLASE DGCP"/>
    <property type="match status" value="1"/>
</dbReference>
<dbReference type="SUPFAM" id="SSF55785">
    <property type="entry name" value="PYP-like sensor domain (PAS domain)"/>
    <property type="match status" value="1"/>
</dbReference>
<evidence type="ECO:0000313" key="3">
    <source>
        <dbReference type="EMBL" id="OIQ90993.1"/>
    </source>
</evidence>
<dbReference type="CDD" id="cd14759">
    <property type="entry name" value="GS_GGDEF_2"/>
    <property type="match status" value="1"/>
</dbReference>
<dbReference type="SUPFAM" id="SSF55073">
    <property type="entry name" value="Nucleotide cyclase"/>
    <property type="match status" value="1"/>
</dbReference>
<dbReference type="SUPFAM" id="SSF141868">
    <property type="entry name" value="EAL domain-like"/>
    <property type="match status" value="1"/>
</dbReference>
<dbReference type="SMART" id="SM00052">
    <property type="entry name" value="EAL"/>
    <property type="match status" value="1"/>
</dbReference>
<dbReference type="SMART" id="SM00267">
    <property type="entry name" value="GGDEF"/>
    <property type="match status" value="1"/>
</dbReference>
<dbReference type="InterPro" id="IPR013767">
    <property type="entry name" value="PAS_fold"/>
</dbReference>
<dbReference type="InterPro" id="IPR012292">
    <property type="entry name" value="Globin/Proto"/>
</dbReference>
<dbReference type="PANTHER" id="PTHR44757:SF2">
    <property type="entry name" value="BIOFILM ARCHITECTURE MAINTENANCE PROTEIN MBAA"/>
    <property type="match status" value="1"/>
</dbReference>
<dbReference type="GO" id="GO:0071111">
    <property type="term" value="F:cyclic-guanylate-specific phosphodiesterase activity"/>
    <property type="evidence" value="ECO:0007669"/>
    <property type="project" value="UniProtKB-EC"/>
</dbReference>
<dbReference type="Pfam" id="PF13185">
    <property type="entry name" value="GAF_2"/>
    <property type="match status" value="1"/>
</dbReference>
<dbReference type="NCBIfam" id="TIGR00254">
    <property type="entry name" value="GGDEF"/>
    <property type="match status" value="1"/>
</dbReference>
<dbReference type="InterPro" id="IPR029787">
    <property type="entry name" value="Nucleotide_cyclase"/>
</dbReference>
<dbReference type="InterPro" id="IPR000014">
    <property type="entry name" value="PAS"/>
</dbReference>
<reference evidence="3" key="1">
    <citation type="submission" date="2016-10" db="EMBL/GenBank/DDBJ databases">
        <title>Sequence of Gallionella enrichment culture.</title>
        <authorList>
            <person name="Poehlein A."/>
            <person name="Muehling M."/>
            <person name="Daniel R."/>
        </authorList>
    </citation>
    <scope>NUCLEOTIDE SEQUENCE</scope>
</reference>
<comment type="caution">
    <text evidence="3">The sequence shown here is derived from an EMBL/GenBank/DDBJ whole genome shotgun (WGS) entry which is preliminary data.</text>
</comment>
<dbReference type="EC" id="3.1.4.52" evidence="3"/>
<dbReference type="InterPro" id="IPR000160">
    <property type="entry name" value="GGDEF_dom"/>
</dbReference>
<dbReference type="GO" id="GO:0019825">
    <property type="term" value="F:oxygen binding"/>
    <property type="evidence" value="ECO:0007669"/>
    <property type="project" value="InterPro"/>
</dbReference>
<dbReference type="PROSITE" id="PS50887">
    <property type="entry name" value="GGDEF"/>
    <property type="match status" value="1"/>
</dbReference>
<protein>
    <submittedName>
        <fullName evidence="3">Oxygen sensor protein DosP</fullName>
        <ecNumber evidence="3">3.1.4.52</ecNumber>
    </submittedName>
</protein>
<name>A0A1J5R515_9ZZZZ</name>
<gene>
    <name evidence="3" type="primary">dosP_5</name>
    <name evidence="3" type="ORF">GALL_270720</name>
</gene>